<evidence type="ECO:0000313" key="8">
    <source>
        <dbReference type="EMBL" id="EEW36400.1"/>
    </source>
</evidence>
<name>C8NIK3_9LACT</name>
<evidence type="ECO:0000259" key="7">
    <source>
        <dbReference type="SMART" id="SM00226"/>
    </source>
</evidence>
<dbReference type="InterPro" id="IPR023485">
    <property type="entry name" value="Ptyr_pPase"/>
</dbReference>
<dbReference type="GO" id="GO:0004725">
    <property type="term" value="F:protein tyrosine phosphatase activity"/>
    <property type="evidence" value="ECO:0007669"/>
    <property type="project" value="UniProtKB-EC"/>
</dbReference>
<evidence type="ECO:0000256" key="6">
    <source>
        <dbReference type="PIRSR" id="PIRSR617867-1"/>
    </source>
</evidence>
<keyword evidence="9" id="KW-1185">Reference proteome</keyword>
<dbReference type="InterPro" id="IPR050438">
    <property type="entry name" value="LMW_PTPase"/>
</dbReference>
<dbReference type="HOGENOM" id="CLU_071415_2_3_9"/>
<sequence>MKGKNGKRGKRVKVVFVCLGNICRSPMAEAVFRKMVREEGLEDKITIDSAATSTWEHGNPVHHGTRKKLEENGISAKGLVSRTLDETDLDADYILGMDASNVRNIHSFVDGKTDATVGRLLEVAGIQRDIADPWYTGDFEATYRDVTLGCQVLLEQLKNEL</sequence>
<evidence type="ECO:0000313" key="9">
    <source>
        <dbReference type="Proteomes" id="UP000005926"/>
    </source>
</evidence>
<evidence type="ECO:0000256" key="2">
    <source>
        <dbReference type="ARBA" id="ARBA00013064"/>
    </source>
</evidence>
<dbReference type="CDD" id="cd16343">
    <property type="entry name" value="LMWPTP"/>
    <property type="match status" value="1"/>
</dbReference>
<dbReference type="EMBL" id="ACKZ01000029">
    <property type="protein sequence ID" value="EEW36400.1"/>
    <property type="molecule type" value="Genomic_DNA"/>
</dbReference>
<keyword evidence="3 8" id="KW-0378">Hydrolase</keyword>
<proteinExistence type="inferred from homology"/>
<dbReference type="InterPro" id="IPR036196">
    <property type="entry name" value="Ptyr_pPase_sf"/>
</dbReference>
<dbReference type="PANTHER" id="PTHR11717:SF7">
    <property type="entry name" value="LOW MOLECULAR WEIGHT PHOSPHOTYROSINE PROTEIN PHOSPHATASE"/>
    <property type="match status" value="1"/>
</dbReference>
<accession>C8NIK3</accession>
<dbReference type="SUPFAM" id="SSF52788">
    <property type="entry name" value="Phosphotyrosine protein phosphatases I"/>
    <property type="match status" value="1"/>
</dbReference>
<evidence type="ECO:0000256" key="1">
    <source>
        <dbReference type="ARBA" id="ARBA00011063"/>
    </source>
</evidence>
<feature type="domain" description="Phosphotyrosine protein phosphatase I" evidence="7">
    <location>
        <begin position="12"/>
        <end position="156"/>
    </location>
</feature>
<dbReference type="PRINTS" id="PR00719">
    <property type="entry name" value="LMWPTPASE"/>
</dbReference>
<gene>
    <name evidence="8" type="primary">ptpA</name>
    <name evidence="8" type="ORF">HMPREF0444_1748</name>
</gene>
<feature type="active site" evidence="6">
    <location>
        <position position="24"/>
    </location>
</feature>
<feature type="active site" description="Nucleophile" evidence="6">
    <location>
        <position position="18"/>
    </location>
</feature>
<feature type="active site" description="Proton donor" evidence="6">
    <location>
        <position position="132"/>
    </location>
</feature>
<dbReference type="SMART" id="SM00226">
    <property type="entry name" value="LMWPc"/>
    <property type="match status" value="1"/>
</dbReference>
<dbReference type="EC" id="3.1.3.48" evidence="2"/>
<dbReference type="InterPro" id="IPR017867">
    <property type="entry name" value="Tyr_phospatase_low_mol_wt"/>
</dbReference>
<dbReference type="PANTHER" id="PTHR11717">
    <property type="entry name" value="LOW MOLECULAR WEIGHT PROTEIN TYROSINE PHOSPHATASE"/>
    <property type="match status" value="1"/>
</dbReference>
<evidence type="ECO:0000256" key="5">
    <source>
        <dbReference type="ARBA" id="ARBA00051722"/>
    </source>
</evidence>
<comment type="catalytic activity">
    <reaction evidence="5">
        <text>O-phospho-L-tyrosyl-[protein] + H2O = L-tyrosyl-[protein] + phosphate</text>
        <dbReference type="Rhea" id="RHEA:10684"/>
        <dbReference type="Rhea" id="RHEA-COMP:10136"/>
        <dbReference type="Rhea" id="RHEA-COMP:20101"/>
        <dbReference type="ChEBI" id="CHEBI:15377"/>
        <dbReference type="ChEBI" id="CHEBI:43474"/>
        <dbReference type="ChEBI" id="CHEBI:46858"/>
        <dbReference type="ChEBI" id="CHEBI:61978"/>
        <dbReference type="EC" id="3.1.3.48"/>
    </reaction>
</comment>
<dbReference type="eggNOG" id="COG0394">
    <property type="taxonomic scope" value="Bacteria"/>
</dbReference>
<comment type="caution">
    <text evidence="8">The sequence shown here is derived from an EMBL/GenBank/DDBJ whole genome shotgun (WGS) entry which is preliminary data.</text>
</comment>
<reference evidence="8 9" key="1">
    <citation type="submission" date="2009-08" db="EMBL/GenBank/DDBJ databases">
        <authorList>
            <person name="Muzny D."/>
            <person name="Qin X."/>
            <person name="Deng J."/>
            <person name="Jiang H."/>
            <person name="Liu Y."/>
            <person name="Qu J."/>
            <person name="Song X.-Z."/>
            <person name="Zhang L."/>
            <person name="Thornton R."/>
            <person name="Coyle M."/>
            <person name="Francisco L."/>
            <person name="Jackson L."/>
            <person name="Javaid M."/>
            <person name="Korchina V."/>
            <person name="Kovar C."/>
            <person name="Mata R."/>
            <person name="Mathew T."/>
            <person name="Ngo R."/>
            <person name="Nguyen L."/>
            <person name="Nguyen N."/>
            <person name="Okwuonu G."/>
            <person name="Ongeri F."/>
            <person name="Pham C."/>
            <person name="Simmons D."/>
            <person name="Wilczek-Boney K."/>
            <person name="Hale W."/>
            <person name="Jakkamsetti A."/>
            <person name="Pham P."/>
            <person name="Ruth R."/>
            <person name="San Lucas F."/>
            <person name="Warren J."/>
            <person name="Zhang J."/>
            <person name="Zhao Z."/>
            <person name="Zhou C."/>
            <person name="Zhu D."/>
            <person name="Lee S."/>
            <person name="Bess C."/>
            <person name="Blankenburg K."/>
            <person name="Forbes L."/>
            <person name="Fu Q."/>
            <person name="Gubbala S."/>
            <person name="Hirani K."/>
            <person name="Jayaseelan J.C."/>
            <person name="Lara F."/>
            <person name="Munidasa M."/>
            <person name="Palculict T."/>
            <person name="Patil S."/>
            <person name="Pu L.-L."/>
            <person name="Saada N."/>
            <person name="Tang L."/>
            <person name="Weissenberger G."/>
            <person name="Zhu Y."/>
            <person name="Hemphill L."/>
            <person name="Shang Y."/>
            <person name="Youmans B."/>
            <person name="Ayvaz T."/>
            <person name="Ross M."/>
            <person name="Santibanez J."/>
            <person name="Aqrawi P."/>
            <person name="Gross S."/>
            <person name="Joshi V."/>
            <person name="Fowler G."/>
            <person name="Nazareth L."/>
            <person name="Reid J."/>
            <person name="Worley K."/>
            <person name="Petrosino J."/>
            <person name="Highlander S."/>
            <person name="Gibbs R."/>
        </authorList>
    </citation>
    <scope>NUCLEOTIDE SEQUENCE [LARGE SCALE GENOMIC DNA]</scope>
    <source>
        <strain evidence="8 9">ATCC 49175</strain>
    </source>
</reference>
<comment type="similarity">
    <text evidence="1">Belongs to the low molecular weight phosphotyrosine protein phosphatase family.</text>
</comment>
<protein>
    <recommendedName>
        <fullName evidence="2">protein-tyrosine-phosphatase</fullName>
        <ecNumber evidence="2">3.1.3.48</ecNumber>
    </recommendedName>
</protein>
<dbReference type="Gene3D" id="3.40.50.2300">
    <property type="match status" value="1"/>
</dbReference>
<organism evidence="8 9">
    <name type="scientific">Granulicatella adiacens ATCC 49175</name>
    <dbReference type="NCBI Taxonomy" id="638301"/>
    <lineage>
        <taxon>Bacteria</taxon>
        <taxon>Bacillati</taxon>
        <taxon>Bacillota</taxon>
        <taxon>Bacilli</taxon>
        <taxon>Lactobacillales</taxon>
        <taxon>Carnobacteriaceae</taxon>
        <taxon>Granulicatella</taxon>
    </lineage>
</organism>
<dbReference type="STRING" id="638301.HMPREF0444_1748"/>
<dbReference type="Proteomes" id="UP000005926">
    <property type="component" value="Unassembled WGS sequence"/>
</dbReference>
<dbReference type="Pfam" id="PF01451">
    <property type="entry name" value="LMWPc"/>
    <property type="match status" value="1"/>
</dbReference>
<evidence type="ECO:0000256" key="4">
    <source>
        <dbReference type="ARBA" id="ARBA00022912"/>
    </source>
</evidence>
<keyword evidence="4" id="KW-0904">Protein phosphatase</keyword>
<evidence type="ECO:0000256" key="3">
    <source>
        <dbReference type="ARBA" id="ARBA00022801"/>
    </source>
</evidence>
<dbReference type="AlphaFoldDB" id="C8NIK3"/>